<keyword evidence="1" id="KW-0812">Transmembrane</keyword>
<dbReference type="RefSeq" id="WP_142532102.1">
    <property type="nucleotide sequence ID" value="NZ_FXTB01000001.1"/>
</dbReference>
<feature type="transmembrane region" description="Helical" evidence="1">
    <location>
        <begin position="79"/>
        <end position="101"/>
    </location>
</feature>
<dbReference type="Pfam" id="PF06580">
    <property type="entry name" value="His_kinase"/>
    <property type="match status" value="1"/>
</dbReference>
<evidence type="ECO:0000313" key="3">
    <source>
        <dbReference type="EMBL" id="SMO43055.1"/>
    </source>
</evidence>
<feature type="transmembrane region" description="Helical" evidence="1">
    <location>
        <begin position="9"/>
        <end position="29"/>
    </location>
</feature>
<organism evidence="3 4">
    <name type="scientific">Saccharicrinis carchari</name>
    <dbReference type="NCBI Taxonomy" id="1168039"/>
    <lineage>
        <taxon>Bacteria</taxon>
        <taxon>Pseudomonadati</taxon>
        <taxon>Bacteroidota</taxon>
        <taxon>Bacteroidia</taxon>
        <taxon>Marinilabiliales</taxon>
        <taxon>Marinilabiliaceae</taxon>
        <taxon>Saccharicrinis</taxon>
    </lineage>
</organism>
<keyword evidence="1" id="KW-0472">Membrane</keyword>
<gene>
    <name evidence="3" type="ORF">SAMN06265379_101769</name>
</gene>
<dbReference type="InterPro" id="IPR010559">
    <property type="entry name" value="Sig_transdc_His_kin_internal"/>
</dbReference>
<dbReference type="GO" id="GO:0016020">
    <property type="term" value="C:membrane"/>
    <property type="evidence" value="ECO:0007669"/>
    <property type="project" value="InterPro"/>
</dbReference>
<dbReference type="InterPro" id="IPR050640">
    <property type="entry name" value="Bact_2-comp_sensor_kinase"/>
</dbReference>
<reference evidence="3 4" key="1">
    <citation type="submission" date="2017-05" db="EMBL/GenBank/DDBJ databases">
        <authorList>
            <person name="Varghese N."/>
            <person name="Submissions S."/>
        </authorList>
    </citation>
    <scope>NUCLEOTIDE SEQUENCE [LARGE SCALE GENOMIC DNA]</scope>
    <source>
        <strain evidence="3 4">DSM 27040</strain>
    </source>
</reference>
<dbReference type="EMBL" id="FXTB01000001">
    <property type="protein sequence ID" value="SMO43055.1"/>
    <property type="molecule type" value="Genomic_DNA"/>
</dbReference>
<dbReference type="Proteomes" id="UP000319040">
    <property type="component" value="Unassembled WGS sequence"/>
</dbReference>
<proteinExistence type="predicted"/>
<keyword evidence="4" id="KW-1185">Reference proteome</keyword>
<evidence type="ECO:0000256" key="1">
    <source>
        <dbReference type="SAM" id="Phobius"/>
    </source>
</evidence>
<dbReference type="GO" id="GO:0000155">
    <property type="term" value="F:phosphorelay sensor kinase activity"/>
    <property type="evidence" value="ECO:0007669"/>
    <property type="project" value="InterPro"/>
</dbReference>
<evidence type="ECO:0000313" key="4">
    <source>
        <dbReference type="Proteomes" id="UP000319040"/>
    </source>
</evidence>
<dbReference type="PANTHER" id="PTHR34220">
    <property type="entry name" value="SENSOR HISTIDINE KINASE YPDA"/>
    <property type="match status" value="1"/>
</dbReference>
<feature type="transmembrane region" description="Helical" evidence="1">
    <location>
        <begin position="49"/>
        <end position="67"/>
    </location>
</feature>
<keyword evidence="1" id="KW-1133">Transmembrane helix</keyword>
<evidence type="ECO:0000259" key="2">
    <source>
        <dbReference type="Pfam" id="PF06580"/>
    </source>
</evidence>
<dbReference type="PANTHER" id="PTHR34220:SF7">
    <property type="entry name" value="SENSOR HISTIDINE KINASE YPDA"/>
    <property type="match status" value="1"/>
</dbReference>
<sequence>MQNSRFKIFLVPLVVILIITSSMLFMLFFGHKNLDDLTPYMPLGKVTSIIIQACIIVAVFYFVVRFLNKKLPWNKRWLLRLLLDIALVLAMAFAGISLLLYIESNQIFPMGMGQAEKEFIYFIPILMNALYLVIIETMLAIDERNKLVDKLNKMEQLHLKTKYGALKAQLDHHFLFNNLSVLSSIIYEDVEKADKFIQRFSQIYRYVLTMNKKDLVLLSDEINFINSYLELYKCRFEEGFDYQMKVDADKLSMLIAPLTLQVLVENAIKHNVVSRCRPLCINIFNCENTLVVKNNLQKRDGSDIDSMLTGQNNINQKYELLNYPRPNIHDDGEFYAVHINLIPQNNG</sequence>
<name>A0A521B7L6_SACCC</name>
<dbReference type="AlphaFoldDB" id="A0A521B7L6"/>
<feature type="transmembrane region" description="Helical" evidence="1">
    <location>
        <begin position="121"/>
        <end position="141"/>
    </location>
</feature>
<accession>A0A521B7L6</accession>
<dbReference type="OrthoDB" id="9809908at2"/>
<protein>
    <submittedName>
        <fullName evidence="3">Histidine kinase</fullName>
    </submittedName>
</protein>
<feature type="domain" description="Signal transduction histidine kinase internal region" evidence="2">
    <location>
        <begin position="163"/>
        <end position="238"/>
    </location>
</feature>
<keyword evidence="3" id="KW-0418">Kinase</keyword>
<keyword evidence="3" id="KW-0808">Transferase</keyword>